<evidence type="ECO:0000256" key="2">
    <source>
        <dbReference type="ARBA" id="ARBA00022801"/>
    </source>
</evidence>
<dbReference type="PANTHER" id="PTHR35134">
    <property type="entry name" value="NUCLEOTIDASE YQFW-RELATED"/>
    <property type="match status" value="1"/>
</dbReference>
<dbReference type="EMBL" id="LSQZ01000016">
    <property type="protein sequence ID" value="KXI13869.1"/>
    <property type="molecule type" value="Genomic_DNA"/>
</dbReference>
<gene>
    <name evidence="5" type="ORF">HMPREF3195_00467</name>
</gene>
<dbReference type="PIRSF" id="PIRSF021362">
    <property type="entry name" value="UCP021362_HAD"/>
    <property type="match status" value="1"/>
</dbReference>
<comment type="similarity">
    <text evidence="1 3">Belongs to the 5'(3')-deoxyribonucleotidase family.</text>
</comment>
<dbReference type="GO" id="GO:0009264">
    <property type="term" value="P:deoxyribonucleotide catabolic process"/>
    <property type="evidence" value="ECO:0007669"/>
    <property type="project" value="InterPro"/>
</dbReference>
<dbReference type="Gene3D" id="3.40.50.1000">
    <property type="entry name" value="HAD superfamily/HAD-like"/>
    <property type="match status" value="1"/>
</dbReference>
<evidence type="ECO:0000256" key="4">
    <source>
        <dbReference type="PIRSR" id="PIRSR610708-1"/>
    </source>
</evidence>
<evidence type="ECO:0000256" key="1">
    <source>
        <dbReference type="ARBA" id="ARBA00009589"/>
    </source>
</evidence>
<dbReference type="InterPro" id="IPR009206">
    <property type="entry name" value="Nucleotidase_putative"/>
</dbReference>
<protein>
    <recommendedName>
        <fullName evidence="3">Nucleotidase</fullName>
        <ecNumber evidence="3">3.1.3.-</ecNumber>
    </recommendedName>
</protein>
<evidence type="ECO:0000256" key="3">
    <source>
        <dbReference type="PIRNR" id="PIRNR021362"/>
    </source>
</evidence>
<dbReference type="PATRIC" id="fig|1261.3.peg.1261"/>
<dbReference type="InterPro" id="IPR010708">
    <property type="entry name" value="5'(3')-deoxyribonucleotidase"/>
</dbReference>
<dbReference type="GO" id="GO:0008253">
    <property type="term" value="F:5'-nucleotidase activity"/>
    <property type="evidence" value="ECO:0007669"/>
    <property type="project" value="InterPro"/>
</dbReference>
<dbReference type="InterPro" id="IPR023214">
    <property type="entry name" value="HAD_sf"/>
</dbReference>
<dbReference type="InterPro" id="IPR036412">
    <property type="entry name" value="HAD-like_sf"/>
</dbReference>
<keyword evidence="2 3" id="KW-0378">Hydrolase</keyword>
<comment type="caution">
    <text evidence="5">The sequence shown here is derived from an EMBL/GenBank/DDBJ whole genome shotgun (WGS) entry which is preliminary data.</text>
</comment>
<accession>A0A135YWV7</accession>
<feature type="active site" description="Nucleophile" evidence="4">
    <location>
        <position position="23"/>
    </location>
</feature>
<evidence type="ECO:0000313" key="6">
    <source>
        <dbReference type="Proteomes" id="UP000070326"/>
    </source>
</evidence>
<feature type="active site" description="Proton donor" evidence="4">
    <location>
        <position position="25"/>
    </location>
</feature>
<dbReference type="Pfam" id="PF06941">
    <property type="entry name" value="NT5C"/>
    <property type="match status" value="1"/>
</dbReference>
<organism evidence="5 6">
    <name type="scientific">Peptostreptococcus anaerobius</name>
    <dbReference type="NCBI Taxonomy" id="1261"/>
    <lineage>
        <taxon>Bacteria</taxon>
        <taxon>Bacillati</taxon>
        <taxon>Bacillota</taxon>
        <taxon>Clostridia</taxon>
        <taxon>Peptostreptococcales</taxon>
        <taxon>Peptostreptococcaceae</taxon>
        <taxon>Peptostreptococcus</taxon>
    </lineage>
</organism>
<proteinExistence type="inferred from homology"/>
<evidence type="ECO:0000313" key="5">
    <source>
        <dbReference type="EMBL" id="KXI13869.1"/>
    </source>
</evidence>
<dbReference type="PANTHER" id="PTHR35134:SF2">
    <property type="entry name" value="NUCLEOTIDASE YQFW-RELATED"/>
    <property type="match status" value="1"/>
</dbReference>
<sequence>MRFFRFQVKGDKYMNQIKCVCIDIDGTLTDPYFFIPILNEITGKNLTKDDYTSINWLDTYGPDYSEMYKTFDDEYSYVYKTSTIVEGAKNVIENLKARGIEIYYVTARSKSIHDITAQWIADQGLDPNRVHSLGGNHGKVETAKELGCDVFIEDDPNNAKNLAEAGYKVILMDTNYNKGVSGNNIIRVNGWDQVKDIIIN</sequence>
<name>A0A135YWV7_9FIRM</name>
<dbReference type="EC" id="3.1.3.-" evidence="3"/>
<dbReference type="eggNOG" id="COG5663">
    <property type="taxonomic scope" value="Bacteria"/>
</dbReference>
<dbReference type="STRING" id="1261.HMPREF3195_00467"/>
<dbReference type="InterPro" id="IPR052419">
    <property type="entry name" value="5_3-deoxyribonucleotidase-like"/>
</dbReference>
<reference evidence="5 6" key="1">
    <citation type="submission" date="2016-02" db="EMBL/GenBank/DDBJ databases">
        <authorList>
            <person name="Wen L."/>
            <person name="He K."/>
            <person name="Yang H."/>
        </authorList>
    </citation>
    <scope>NUCLEOTIDE SEQUENCE [LARGE SCALE GENOMIC DNA]</scope>
    <source>
        <strain evidence="5 6">MJR8628A</strain>
    </source>
</reference>
<dbReference type="Proteomes" id="UP000070326">
    <property type="component" value="Unassembled WGS sequence"/>
</dbReference>
<dbReference type="SUPFAM" id="SSF56784">
    <property type="entry name" value="HAD-like"/>
    <property type="match status" value="1"/>
</dbReference>
<dbReference type="AlphaFoldDB" id="A0A135YWV7"/>